<organism evidence="7 8">
    <name type="scientific">Filobasidium floriforme</name>
    <dbReference type="NCBI Taxonomy" id="5210"/>
    <lineage>
        <taxon>Eukaryota</taxon>
        <taxon>Fungi</taxon>
        <taxon>Dikarya</taxon>
        <taxon>Basidiomycota</taxon>
        <taxon>Agaricomycotina</taxon>
        <taxon>Tremellomycetes</taxon>
        <taxon>Filobasidiales</taxon>
        <taxon>Filobasidiaceae</taxon>
        <taxon>Filobasidium</taxon>
    </lineage>
</organism>
<evidence type="ECO:0000256" key="4">
    <source>
        <dbReference type="ARBA" id="ARBA00023002"/>
    </source>
</evidence>
<keyword evidence="8" id="KW-1185">Reference proteome</keyword>
<keyword evidence="2" id="KW-0479">Metal-binding</keyword>
<feature type="domain" description="Prolyl 4-hydroxylase alpha subunit" evidence="6">
    <location>
        <begin position="292"/>
        <end position="511"/>
    </location>
</feature>
<dbReference type="PANTHER" id="PTHR10869:SF247">
    <property type="entry name" value="FE2OG DIOXYGENASE DOMAIN-CONTAINING PROTEIN"/>
    <property type="match status" value="1"/>
</dbReference>
<evidence type="ECO:0000313" key="8">
    <source>
        <dbReference type="Proteomes" id="UP000812966"/>
    </source>
</evidence>
<keyword evidence="4" id="KW-0560">Oxidoreductase</keyword>
<proteinExistence type="predicted"/>
<dbReference type="GO" id="GO:0005506">
    <property type="term" value="F:iron ion binding"/>
    <property type="evidence" value="ECO:0007669"/>
    <property type="project" value="InterPro"/>
</dbReference>
<dbReference type="InterPro" id="IPR045054">
    <property type="entry name" value="P4HA-like"/>
</dbReference>
<dbReference type="GO" id="GO:0031418">
    <property type="term" value="F:L-ascorbic acid binding"/>
    <property type="evidence" value="ECO:0007669"/>
    <property type="project" value="InterPro"/>
</dbReference>
<comment type="caution">
    <text evidence="7">The sequence shown here is derived from an EMBL/GenBank/DDBJ whole genome shotgun (WGS) entry which is preliminary data.</text>
</comment>
<accession>A0A8K0JTP1</accession>
<comment type="cofactor">
    <cofactor evidence="1">
        <name>L-ascorbate</name>
        <dbReference type="ChEBI" id="CHEBI:38290"/>
    </cofactor>
</comment>
<evidence type="ECO:0000256" key="2">
    <source>
        <dbReference type="ARBA" id="ARBA00022723"/>
    </source>
</evidence>
<dbReference type="OrthoDB" id="69177at2759"/>
<evidence type="ECO:0000259" key="6">
    <source>
        <dbReference type="SMART" id="SM00702"/>
    </source>
</evidence>
<dbReference type="PANTHER" id="PTHR10869">
    <property type="entry name" value="PROLYL 4-HYDROXYLASE ALPHA SUBUNIT"/>
    <property type="match status" value="1"/>
</dbReference>
<keyword evidence="3" id="KW-0223">Dioxygenase</keyword>
<evidence type="ECO:0000313" key="7">
    <source>
        <dbReference type="EMBL" id="KAG7579978.1"/>
    </source>
</evidence>
<reference evidence="7" key="1">
    <citation type="submission" date="2020-04" db="EMBL/GenBank/DDBJ databases">
        <title>Analysis of mating type loci in Filobasidium floriforme.</title>
        <authorList>
            <person name="Nowrousian M."/>
        </authorList>
    </citation>
    <scope>NUCLEOTIDE SEQUENCE</scope>
    <source>
        <strain evidence="7">CBS 6242</strain>
    </source>
</reference>
<evidence type="ECO:0000256" key="5">
    <source>
        <dbReference type="ARBA" id="ARBA00023004"/>
    </source>
</evidence>
<gene>
    <name evidence="7" type="ORF">FFLO_00186</name>
</gene>
<evidence type="ECO:0000256" key="1">
    <source>
        <dbReference type="ARBA" id="ARBA00001961"/>
    </source>
</evidence>
<dbReference type="GO" id="GO:0005783">
    <property type="term" value="C:endoplasmic reticulum"/>
    <property type="evidence" value="ECO:0007669"/>
    <property type="project" value="TreeGrafter"/>
</dbReference>
<dbReference type="EMBL" id="JABELV010000002">
    <property type="protein sequence ID" value="KAG7579978.1"/>
    <property type="molecule type" value="Genomic_DNA"/>
</dbReference>
<dbReference type="Proteomes" id="UP000812966">
    <property type="component" value="Unassembled WGS sequence"/>
</dbReference>
<evidence type="ECO:0000256" key="3">
    <source>
        <dbReference type="ARBA" id="ARBA00022964"/>
    </source>
</evidence>
<dbReference type="AlphaFoldDB" id="A0A8K0JTP1"/>
<dbReference type="InterPro" id="IPR006620">
    <property type="entry name" value="Pro_4_hyd_alph"/>
</dbReference>
<dbReference type="SMART" id="SM00702">
    <property type="entry name" value="P4Hc"/>
    <property type="match status" value="1"/>
</dbReference>
<dbReference type="Gene3D" id="2.60.120.620">
    <property type="entry name" value="q2cbj1_9rhob like domain"/>
    <property type="match status" value="1"/>
</dbReference>
<dbReference type="GO" id="GO:0004656">
    <property type="term" value="F:procollagen-proline 4-dioxygenase activity"/>
    <property type="evidence" value="ECO:0007669"/>
    <property type="project" value="TreeGrafter"/>
</dbReference>
<sequence length="577" mass="62544">MSKSKKQAAKLKAHRLQVAAQPTKATKVASLVIDQFEDEIVAQEDLAITVETISAILEEPDVLSGPRYKELKRVGWEFGKTLAELGSGAGSSIHSKISHLLSLSLYRQALVLLFDLYVNKTPTKLGSLQRWVRDCDATSRPGRVLTPEEAEERDVVLRCLDMVLRVCGEDGKGKGKGKERLEEFEDGQDEGSVIRRMKVWSVRQEIEKARGKDGQPGSLQEEKPLWDLIQKGFEDDSRGSLPSFYAVQTTPGHLRRPPNVYASTVQASMTPSPIPFPACSEPAFSLSHPAIPTCSMLLNILPPTTCESIIQMANTLGWEPDQAAGGSAVDKTSVLAHNVVWLADEEFVGQLFERTRPFVEETVRGSGEKGDGSGGKVRGINRRFRVYRYGPKQVYRPHIDGAWPAAGVDAETGEYLHDSSPADDPLWSRYTLLIYLNSDINASAAAPTVPGATTFFLPSPSSIGTLLACPIAPVQGAVLVFPHGDARGSLLHEGSPVGDNGWKVVIRTDLLYEAEGFGEFAPGKKRKLVPDQEDNDRGVSKMAKIVDIEGGSVVGEVVVPKAMGEQHAGDGVEGIGG</sequence>
<protein>
    <recommendedName>
        <fullName evidence="6">Prolyl 4-hydroxylase alpha subunit domain-containing protein</fullName>
    </recommendedName>
</protein>
<dbReference type="FunFam" id="2.60.120.620:FF:000020">
    <property type="entry name" value="Unplaced genomic scaffold supercont2.4, whole genome shotgun sequence"/>
    <property type="match status" value="1"/>
</dbReference>
<keyword evidence="5" id="KW-0408">Iron</keyword>
<name>A0A8K0JTP1_9TREE</name>